<dbReference type="Gene3D" id="1.20.200.10">
    <property type="entry name" value="Fumarase/aspartase (Central domain)"/>
    <property type="match status" value="1"/>
</dbReference>
<dbReference type="InterPro" id="IPR020557">
    <property type="entry name" value="Fumarate_lyase_CS"/>
</dbReference>
<dbReference type="Proteomes" id="UP000637423">
    <property type="component" value="Unassembled WGS sequence"/>
</dbReference>
<reference evidence="4" key="2">
    <citation type="submission" date="2020-09" db="EMBL/GenBank/DDBJ databases">
        <authorList>
            <person name="Sun Q."/>
            <person name="Zhou Y."/>
        </authorList>
    </citation>
    <scope>NUCLEOTIDE SEQUENCE</scope>
    <source>
        <strain evidence="4">CGMCC 1.10998</strain>
    </source>
</reference>
<accession>A0A916UFF3</accession>
<dbReference type="InterPro" id="IPR008948">
    <property type="entry name" value="L-Aspartase-like"/>
</dbReference>
<dbReference type="AlphaFoldDB" id="A0A916UFF3"/>
<evidence type="ECO:0000259" key="3">
    <source>
        <dbReference type="SMART" id="SM00998"/>
    </source>
</evidence>
<evidence type="ECO:0000313" key="4">
    <source>
        <dbReference type="EMBL" id="GGC71603.1"/>
    </source>
</evidence>
<dbReference type="FunFam" id="1.20.200.10:FF:000014">
    <property type="entry name" value="3-carboxy-cis,cis-muconate cycloisomerase"/>
    <property type="match status" value="1"/>
</dbReference>
<proteinExistence type="inferred from homology"/>
<protein>
    <recommendedName>
        <fullName evidence="2">3-carboxy-cis,cis-muconate cycloisomerase</fullName>
        <ecNumber evidence="2">5.5.1.2</ecNumber>
    </recommendedName>
</protein>
<dbReference type="EC" id="5.5.1.2" evidence="2"/>
<dbReference type="PRINTS" id="PR00149">
    <property type="entry name" value="FUMRATELYASE"/>
</dbReference>
<sequence>MKNSSTLTSLISSTEPMLAVFSDHNSIACMLDVEAALARAEVRNQVIPEQALAAIEAACEVELIDFASLAHAAASAGNLAIPLIKQLTANVAKADAAAAKYVHWGATSQDVMDTALVLQLRQALDLIDADLLLLNAALAALAGRHRDTVMVGRTWMQHALPVSFGMKVASWLDGMLRHQQRLREVRKQILVVQCGGAAGTLASLADKAGGVAAALAEELDLGLPDMPWHVQRDRIAEVATVMGLLVGSLGKMARDISLLSQTDVAEVAEPEQAGRGGSSAMPHKRNPVGCAVALSAAVRVPGLVSTMLSGMVQENERALGGWQAEWDTLPDIMRLAAGSLAQMKQVAAGLTVDTARMRLNLDATHGQIMAEAVTLALGRSIGRMAAHQLVEKACHEAVAQQKHLRDVLAQDATVGAHLSGDDLSKLLDPALYTGQAAAFVDKVLASWSAGKRN</sequence>
<dbReference type="NCBIfam" id="TIGR02426">
    <property type="entry name" value="protocat_pcaB"/>
    <property type="match status" value="1"/>
</dbReference>
<comment type="caution">
    <text evidence="4">The sequence shown here is derived from an EMBL/GenBank/DDBJ whole genome shotgun (WGS) entry which is preliminary data.</text>
</comment>
<dbReference type="Gene3D" id="1.10.40.30">
    <property type="entry name" value="Fumarase/aspartase (C-terminal domain)"/>
    <property type="match status" value="1"/>
</dbReference>
<gene>
    <name evidence="4" type="primary">pcaB</name>
    <name evidence="4" type="ORF">GCM10011396_18350</name>
</gene>
<dbReference type="PRINTS" id="PR00145">
    <property type="entry name" value="ARGSUCLYASE"/>
</dbReference>
<organism evidence="4 5">
    <name type="scientific">Undibacterium terreum</name>
    <dbReference type="NCBI Taxonomy" id="1224302"/>
    <lineage>
        <taxon>Bacteria</taxon>
        <taxon>Pseudomonadati</taxon>
        <taxon>Pseudomonadota</taxon>
        <taxon>Betaproteobacteria</taxon>
        <taxon>Burkholderiales</taxon>
        <taxon>Oxalobacteraceae</taxon>
        <taxon>Undibacterium</taxon>
    </lineage>
</organism>
<dbReference type="SUPFAM" id="SSF48557">
    <property type="entry name" value="L-aspartase-like"/>
    <property type="match status" value="1"/>
</dbReference>
<comment type="similarity">
    <text evidence="1">Belongs to the class-II fumarase/aspartase family.</text>
</comment>
<name>A0A916UFF3_9BURK</name>
<dbReference type="PANTHER" id="PTHR43172:SF2">
    <property type="entry name" value="ADENYLOSUCCINATE LYASE C-TERMINAL DOMAIN-CONTAINING PROTEIN"/>
    <property type="match status" value="1"/>
</dbReference>
<dbReference type="CDD" id="cd01597">
    <property type="entry name" value="pCLME"/>
    <property type="match status" value="1"/>
</dbReference>
<dbReference type="InterPro" id="IPR000362">
    <property type="entry name" value="Fumarate_lyase_fam"/>
</dbReference>
<evidence type="ECO:0000256" key="2">
    <source>
        <dbReference type="NCBIfam" id="TIGR02426"/>
    </source>
</evidence>
<dbReference type="RefSeq" id="WP_188565772.1">
    <property type="nucleotide sequence ID" value="NZ_BMED01000002.1"/>
</dbReference>
<dbReference type="SMART" id="SM00998">
    <property type="entry name" value="ADSL_C"/>
    <property type="match status" value="1"/>
</dbReference>
<dbReference type="GO" id="GO:0047472">
    <property type="term" value="F:3-carboxy-cis,cis-muconate cycloisomerase activity"/>
    <property type="evidence" value="ECO:0007669"/>
    <property type="project" value="UniProtKB-UniRule"/>
</dbReference>
<dbReference type="PROSITE" id="PS00163">
    <property type="entry name" value="FUMARATE_LYASES"/>
    <property type="match status" value="1"/>
</dbReference>
<feature type="domain" description="Adenylosuccinate lyase C-terminal" evidence="3">
    <location>
        <begin position="365"/>
        <end position="444"/>
    </location>
</feature>
<keyword evidence="5" id="KW-1185">Reference proteome</keyword>
<dbReference type="Pfam" id="PF00206">
    <property type="entry name" value="Lyase_1"/>
    <property type="match status" value="1"/>
</dbReference>
<dbReference type="GO" id="GO:0016829">
    <property type="term" value="F:lyase activity"/>
    <property type="evidence" value="ECO:0007669"/>
    <property type="project" value="UniProtKB-ARBA"/>
</dbReference>
<dbReference type="NCBIfam" id="NF006554">
    <property type="entry name" value="PRK09053.1"/>
    <property type="match status" value="1"/>
</dbReference>
<evidence type="ECO:0000256" key="1">
    <source>
        <dbReference type="ARBA" id="ARBA00034772"/>
    </source>
</evidence>
<dbReference type="EMBL" id="BMED01000002">
    <property type="protein sequence ID" value="GGC71603.1"/>
    <property type="molecule type" value="Genomic_DNA"/>
</dbReference>
<dbReference type="PANTHER" id="PTHR43172">
    <property type="entry name" value="ADENYLOSUCCINATE LYASE"/>
    <property type="match status" value="1"/>
</dbReference>
<dbReference type="GO" id="GO:0019619">
    <property type="term" value="P:3,4-dihydroxybenzoate catabolic process"/>
    <property type="evidence" value="ECO:0007669"/>
    <property type="project" value="InterPro"/>
</dbReference>
<evidence type="ECO:0000313" key="5">
    <source>
        <dbReference type="Proteomes" id="UP000637423"/>
    </source>
</evidence>
<dbReference type="Pfam" id="PF10397">
    <property type="entry name" value="ADSL_C"/>
    <property type="match status" value="1"/>
</dbReference>
<dbReference type="InterPro" id="IPR012789">
    <property type="entry name" value="Protocat_PcaB-like"/>
</dbReference>
<dbReference type="InterPro" id="IPR019468">
    <property type="entry name" value="AdenyloSucc_lyase_C"/>
</dbReference>
<reference evidence="4" key="1">
    <citation type="journal article" date="2014" name="Int. J. Syst. Evol. Microbiol.">
        <title>Complete genome sequence of Corynebacterium casei LMG S-19264T (=DSM 44701T), isolated from a smear-ripened cheese.</title>
        <authorList>
            <consortium name="US DOE Joint Genome Institute (JGI-PGF)"/>
            <person name="Walter F."/>
            <person name="Albersmeier A."/>
            <person name="Kalinowski J."/>
            <person name="Ruckert C."/>
        </authorList>
    </citation>
    <scope>NUCLEOTIDE SEQUENCE</scope>
    <source>
        <strain evidence="4">CGMCC 1.10998</strain>
    </source>
</reference>
<dbReference type="InterPro" id="IPR022761">
    <property type="entry name" value="Fumarate_lyase_N"/>
</dbReference>